<organism evidence="1 2">
    <name type="scientific">Paenibacillus lautus</name>
    <name type="common">Bacillus lautus</name>
    <dbReference type="NCBI Taxonomy" id="1401"/>
    <lineage>
        <taxon>Bacteria</taxon>
        <taxon>Bacillati</taxon>
        <taxon>Bacillota</taxon>
        <taxon>Bacilli</taxon>
        <taxon>Bacillales</taxon>
        <taxon>Paenibacillaceae</taxon>
        <taxon>Paenibacillus</taxon>
    </lineage>
</organism>
<dbReference type="AlphaFoldDB" id="A0A385TT23"/>
<sequence length="738" mass="85738">MKDKRYEQVVDAYLALPNHSERVNPVWHRMLRRVAEGVTAILPIRDGRDIRWIVLQSDRRLLDEHILELEAYLQGYCEPFFRDIRYFKSNGAIFSEACKTLYTDGYYSFSSGEGMEEPIAAMLHLWIELDSRRPVIREVEVEVSSFTLRSKFHAFIATSQWQEAKDVLEIIRQGRYVNDENYQFLKIQWLSSQNKWGDLYHSADFVSVSQLEHVPTKIKEYLLLAYYDRELAELDTVHDFEQGVKQYEKTRYRIISVLNKTVFQDHIPHLRLMAYEASHREDWALLESLQSKSNDDTSSQLIARFLEKRKFEEDVPIEERIGTYITERRYSEAFEWLYNLETSPLVMKYAAKIACMTESDEAFIHANARWDVLTDKEQESLLQDPNCKSDLKLVLAWSRDKQIQPDTESPSIITWNFWFDKFLQPATKGEDLDKWLRMMESEQTGIAWNDTALEQLSDFMMSAAVENISGKQRSILESAFPILCSEIVTRKGFPDNRAEHVYTYLMELMAEHAKRNQTNSSFWLQLTEGLLTLDVSKVDVQWTKTFAWFDKIDASKIMLPTLLSALELFLDFGGPIDEISGLWMKWTGALGNSIVTLERDIVSGWIDLGRQMNVSTDWFQNIGLDSDEDINSDKWHKIEKCQVAIFTLREAAARRAVERLKPRNPLIKYMVVTVESLTAEAKAHAKHADIVVIVTACLSHALFYGIQPFVKDKTAYPRSSGSTGIVQAIEDYIENFYL</sequence>
<name>A0A385TT23_PAELA</name>
<evidence type="ECO:0000313" key="1">
    <source>
        <dbReference type="EMBL" id="AYB46268.1"/>
    </source>
</evidence>
<keyword evidence="2" id="KW-1185">Reference proteome</keyword>
<protein>
    <submittedName>
        <fullName evidence="1">Uncharacterized protein</fullName>
    </submittedName>
</protein>
<proteinExistence type="predicted"/>
<reference evidence="1 2" key="1">
    <citation type="submission" date="2018-09" db="EMBL/GenBank/DDBJ databases">
        <title>Genome Sequence of Paenibacillus lautus Strain E7593-69, Azo Dye-Degrading Bacteria, Isolated from Commercial Tattoo Inks.</title>
        <authorList>
            <person name="Nho S.W."/>
            <person name="Kim S.-J."/>
            <person name="Kweon O."/>
            <person name="Cerniglia C.E."/>
        </authorList>
    </citation>
    <scope>NUCLEOTIDE SEQUENCE [LARGE SCALE GENOMIC DNA]</scope>
    <source>
        <strain evidence="1 2">E7593-69</strain>
    </source>
</reference>
<dbReference type="EMBL" id="CP032412">
    <property type="protein sequence ID" value="AYB46268.1"/>
    <property type="molecule type" value="Genomic_DNA"/>
</dbReference>
<evidence type="ECO:0000313" key="2">
    <source>
        <dbReference type="Proteomes" id="UP000266552"/>
    </source>
</evidence>
<dbReference type="RefSeq" id="WP_119849887.1">
    <property type="nucleotide sequence ID" value="NZ_CP032412.1"/>
</dbReference>
<dbReference type="KEGG" id="plw:D5F53_24535"/>
<dbReference type="Proteomes" id="UP000266552">
    <property type="component" value="Chromosome"/>
</dbReference>
<accession>A0A385TT23</accession>
<gene>
    <name evidence="1" type="ORF">D5F53_24535</name>
</gene>